<name>A0A0B6YRX3_9EUPU</name>
<feature type="non-terminal residue" evidence="1">
    <location>
        <position position="1"/>
    </location>
</feature>
<dbReference type="EMBL" id="HACG01012027">
    <property type="protein sequence ID" value="CEK58892.1"/>
    <property type="molecule type" value="Transcribed_RNA"/>
</dbReference>
<organism evidence="1">
    <name type="scientific">Arion vulgaris</name>
    <dbReference type="NCBI Taxonomy" id="1028688"/>
    <lineage>
        <taxon>Eukaryota</taxon>
        <taxon>Metazoa</taxon>
        <taxon>Spiralia</taxon>
        <taxon>Lophotrochozoa</taxon>
        <taxon>Mollusca</taxon>
        <taxon>Gastropoda</taxon>
        <taxon>Heterobranchia</taxon>
        <taxon>Euthyneura</taxon>
        <taxon>Panpulmonata</taxon>
        <taxon>Eupulmonata</taxon>
        <taxon>Stylommatophora</taxon>
        <taxon>Helicina</taxon>
        <taxon>Arionoidea</taxon>
        <taxon>Arionidae</taxon>
        <taxon>Arion</taxon>
    </lineage>
</organism>
<dbReference type="AlphaFoldDB" id="A0A0B6YRX3"/>
<gene>
    <name evidence="1" type="primary">ORF34506</name>
</gene>
<sequence length="76" mass="8896">QHEDHKWKYKYVDLLFFSTCIQDISCTHIYFSLSNLLLDEDAKDDEDLNGEVVKSFTCQTESCGFKSKRDTFAIFS</sequence>
<proteinExistence type="predicted"/>
<reference evidence="1" key="1">
    <citation type="submission" date="2014-12" db="EMBL/GenBank/DDBJ databases">
        <title>Insight into the proteome of Arion vulgaris.</title>
        <authorList>
            <person name="Aradska J."/>
            <person name="Bulat T."/>
            <person name="Smidak R."/>
            <person name="Sarate P."/>
            <person name="Gangsoo J."/>
            <person name="Sialana F."/>
            <person name="Bilban M."/>
            <person name="Lubec G."/>
        </authorList>
    </citation>
    <scope>NUCLEOTIDE SEQUENCE</scope>
    <source>
        <tissue evidence="1">Skin</tissue>
    </source>
</reference>
<accession>A0A0B6YRX3</accession>
<protein>
    <submittedName>
        <fullName evidence="1">Uncharacterized protein</fullName>
    </submittedName>
</protein>
<evidence type="ECO:0000313" key="1">
    <source>
        <dbReference type="EMBL" id="CEK58892.1"/>
    </source>
</evidence>